<dbReference type="Proteomes" id="UP001500280">
    <property type="component" value="Unassembled WGS sequence"/>
</dbReference>
<dbReference type="InterPro" id="IPR006558">
    <property type="entry name" value="LamG-like"/>
</dbReference>
<keyword evidence="2" id="KW-0964">Secreted</keyword>
<protein>
    <submittedName>
        <fullName evidence="6">LamG domain-containing protein</fullName>
    </submittedName>
</protein>
<dbReference type="InterPro" id="IPR013320">
    <property type="entry name" value="ConA-like_dom_sf"/>
</dbReference>
<dbReference type="PANTHER" id="PTHR46943">
    <property type="entry name" value="PENTRAXIN-RELATED PROTEIN PTX3"/>
    <property type="match status" value="1"/>
</dbReference>
<evidence type="ECO:0000256" key="3">
    <source>
        <dbReference type="ARBA" id="ARBA00022729"/>
    </source>
</evidence>
<evidence type="ECO:0000313" key="7">
    <source>
        <dbReference type="Proteomes" id="UP001500280"/>
    </source>
</evidence>
<dbReference type="PANTHER" id="PTHR46943:SF1">
    <property type="entry name" value="PENTRAXIN-RELATED PROTEIN PTX3"/>
    <property type="match status" value="1"/>
</dbReference>
<sequence length="1157" mass="123247">MLTTNLHALPAIATSPPVPKVGRDADEASRFAVAGNAPVEVADRTTETSLTFANPDGSLTSEISNGPVRVKRDGAWRAIDTTLEFRADGSVGPKAAASEISLSGGGAGRIGKMGVRAGTWTLKSPWTLPRPTLAGSTATYAEVLQGIDLVLDATSEGFSYNLVVKTREAASNPALKSIHFPVETAGLSLRTNRPEGPAYVGADGRLVLTAGDAIMWDAAKSSPQGKTAVPRKSAQLVEDGPAGAHSAEMELRGDENGLTMVPDATLLTAPSTVYPVVLDPETKPVGRSAWAAAWQLYPTTSFYKTSHSLGVGYEDYEQHKIVRSFFQYDTTAFRGKKILGAVMTAFETHSASCTPKSVTVSRTTTITTRTTWNNQPGVQMQAGPNQIFAHGYNSACPDAYVEFPVTNAIVDTAAHGYGTATFRLSATNETDGLAWKQFKSDSILRVDYVTPPDVPRQLGLTDPATGCDTAADPVNVGSFSLQFAVEPILQGRVSEPNARLQSELEIYSSTGHLHMTRKLGPDSPGTVQKISIPNTKESGTFTDGATYHYRARTLYPLPGGATLYSDYRGWCYFKVDRSAPDPPTVTAAFGGTQIKNCMDASTVCDEVAPFASAVDFTVKAAATSTDVVRHEYWFDGQAARGSITGKTGTVALKPPHEGRNTLHVRSFDSANHAGRPADFRLFVKAASPPVGDWSFDDGTGTSAADASATPHPLTLYGGATFDDAGRDGKSLQLDGVNDYAETAAPVVDTSKGFTISAWARLWTSSDAVVLGQAGNIASAYQLGYSASAKRWIFQRATTDTMSPAIIKASSDEPAVLGAWTHLAGVYDSGTSQLQLYVNGRLQTQGTATYPFDKAWKAAGSFSVGRGQYNDVFQHHFPGSIDRVQVWQRALYDYQTMAGTNVKQDEVAVVSAAAKWPLDGASQGSDQVWRTTESVYGANMVISGFGSTADQSTPFVEDDQRGKVLQFTGAASEALSLPRPVVDAGTTFSVAAWIKLADPTKPAVVARQAGSDRDAWRLEWKPGAPGAFGGQWQFSHARASVNQEDTAIFPEDYDNFANDEWRLLIGTYNANAPSPTNERELGAIDLTMNMRTRDQGLVAHTSPYRLGSTVVGKGRTAGGEFAGLIDDFRMYVGPLAGPAAICREFPEIGSDVCPASAG</sequence>
<dbReference type="Gene3D" id="2.60.120.200">
    <property type="match status" value="2"/>
</dbReference>
<evidence type="ECO:0000256" key="4">
    <source>
        <dbReference type="ARBA" id="ARBA00023157"/>
    </source>
</evidence>
<evidence type="ECO:0000313" key="6">
    <source>
        <dbReference type="EMBL" id="GAA1702026.1"/>
    </source>
</evidence>
<evidence type="ECO:0000256" key="2">
    <source>
        <dbReference type="ARBA" id="ARBA00022525"/>
    </source>
</evidence>
<keyword evidence="4" id="KW-1015">Disulfide bond</keyword>
<accession>A0ABN2ICE9</accession>
<dbReference type="SMART" id="SM00560">
    <property type="entry name" value="LamGL"/>
    <property type="match status" value="1"/>
</dbReference>
<evidence type="ECO:0000256" key="1">
    <source>
        <dbReference type="ARBA" id="ARBA00004613"/>
    </source>
</evidence>
<dbReference type="NCBIfam" id="NF033679">
    <property type="entry name" value="DNRLRE_dom"/>
    <property type="match status" value="1"/>
</dbReference>
<comment type="caution">
    <text evidence="6">The sequence shown here is derived from an EMBL/GenBank/DDBJ whole genome shotgun (WGS) entry which is preliminary data.</text>
</comment>
<name>A0ABN2ICE9_9ACTN</name>
<dbReference type="SUPFAM" id="SSF49899">
    <property type="entry name" value="Concanavalin A-like lectins/glucanases"/>
    <property type="match status" value="2"/>
</dbReference>
<dbReference type="Pfam" id="PF13385">
    <property type="entry name" value="Laminin_G_3"/>
    <property type="match status" value="2"/>
</dbReference>
<reference evidence="6 7" key="1">
    <citation type="journal article" date="2019" name="Int. J. Syst. Evol. Microbiol.">
        <title>The Global Catalogue of Microorganisms (GCM) 10K type strain sequencing project: providing services to taxonomists for standard genome sequencing and annotation.</title>
        <authorList>
            <consortium name="The Broad Institute Genomics Platform"/>
            <consortium name="The Broad Institute Genome Sequencing Center for Infectious Disease"/>
            <person name="Wu L."/>
            <person name="Ma J."/>
        </authorList>
    </citation>
    <scope>NUCLEOTIDE SEQUENCE [LARGE SCALE GENOMIC DNA]</scope>
    <source>
        <strain evidence="6 7">JCM 14307</strain>
    </source>
</reference>
<feature type="domain" description="LamG-like jellyroll fold" evidence="5">
    <location>
        <begin position="751"/>
        <end position="893"/>
    </location>
</feature>
<comment type="subcellular location">
    <subcellularLocation>
        <location evidence="1">Secreted</location>
    </subcellularLocation>
</comment>
<dbReference type="InterPro" id="IPR042837">
    <property type="entry name" value="PTX3"/>
</dbReference>
<evidence type="ECO:0000259" key="5">
    <source>
        <dbReference type="SMART" id="SM00560"/>
    </source>
</evidence>
<dbReference type="InterPro" id="IPR055372">
    <property type="entry name" value="CBM96"/>
</dbReference>
<dbReference type="Pfam" id="PF24517">
    <property type="entry name" value="CBM96"/>
    <property type="match status" value="1"/>
</dbReference>
<gene>
    <name evidence="6" type="ORF">GCM10009745_56550</name>
</gene>
<organism evidence="6 7">
    <name type="scientific">Kribbella yunnanensis</name>
    <dbReference type="NCBI Taxonomy" id="190194"/>
    <lineage>
        <taxon>Bacteria</taxon>
        <taxon>Bacillati</taxon>
        <taxon>Actinomycetota</taxon>
        <taxon>Actinomycetes</taxon>
        <taxon>Propionibacteriales</taxon>
        <taxon>Kribbellaceae</taxon>
        <taxon>Kribbella</taxon>
    </lineage>
</organism>
<proteinExistence type="predicted"/>
<keyword evidence="7" id="KW-1185">Reference proteome</keyword>
<keyword evidence="3" id="KW-0732">Signal</keyword>
<dbReference type="EMBL" id="BAAANF010000018">
    <property type="protein sequence ID" value="GAA1702026.1"/>
    <property type="molecule type" value="Genomic_DNA"/>
</dbReference>